<accession>A0A448IL28</accession>
<dbReference type="RefSeq" id="WP_048634588.1">
    <property type="nucleotide sequence ID" value="NZ_CVQQ01000021.1"/>
</dbReference>
<protein>
    <recommendedName>
        <fullName evidence="3">N-acetyltransferase domain-containing protein</fullName>
    </recommendedName>
</protein>
<evidence type="ECO:0000313" key="2">
    <source>
        <dbReference type="Proteomes" id="UP000279306"/>
    </source>
</evidence>
<dbReference type="AlphaFoldDB" id="A0A448IL28"/>
<dbReference type="OrthoDB" id="5175138at2"/>
<dbReference type="STRING" id="1791.GCA_001049355_04746"/>
<organism evidence="1 2">
    <name type="scientific">Mycolicibacterium aurum</name>
    <name type="common">Mycobacterium aurum</name>
    <dbReference type="NCBI Taxonomy" id="1791"/>
    <lineage>
        <taxon>Bacteria</taxon>
        <taxon>Bacillati</taxon>
        <taxon>Actinomycetota</taxon>
        <taxon>Actinomycetes</taxon>
        <taxon>Mycobacteriales</taxon>
        <taxon>Mycobacteriaceae</taxon>
        <taxon>Mycolicibacterium</taxon>
    </lineage>
</organism>
<proteinExistence type="predicted"/>
<evidence type="ECO:0008006" key="3">
    <source>
        <dbReference type="Google" id="ProtNLM"/>
    </source>
</evidence>
<dbReference type="EMBL" id="LR134356">
    <property type="protein sequence ID" value="VEG53151.1"/>
    <property type="molecule type" value="Genomic_DNA"/>
</dbReference>
<keyword evidence="2" id="KW-1185">Reference proteome</keyword>
<gene>
    <name evidence="1" type="ORF">NCTC10437_01816</name>
</gene>
<sequence>MPISSLKSSRKHDFQLARSHRWWDADAQCTMVMSQPDLEPDLWLEYLDGAERSYRKYGVQDALDVAEISDGHDTAMFWAALNPSGQVIGGVRAKGPLTGADDSHAVVEWDGQPGLAAVRKMIDDRVPFGILEMKSAFVTGNSDSTKGVTRALARSGFHAMAAMDLQFCMATSAPHVLDKWRSSGGVVASIPATPYPDPRYRTKMMWWDRRTFIRHAEPGQVSRIFNEILAMERLRAASAVHQPLRDNAL</sequence>
<name>A0A448IL28_MYCAU</name>
<reference evidence="1 2" key="1">
    <citation type="submission" date="2018-12" db="EMBL/GenBank/DDBJ databases">
        <authorList>
            <consortium name="Pathogen Informatics"/>
        </authorList>
    </citation>
    <scope>NUCLEOTIDE SEQUENCE [LARGE SCALE GENOMIC DNA]</scope>
    <source>
        <strain evidence="1 2">NCTC10437</strain>
    </source>
</reference>
<dbReference type="KEGG" id="mauu:NCTC10437_01816"/>
<evidence type="ECO:0000313" key="1">
    <source>
        <dbReference type="EMBL" id="VEG53151.1"/>
    </source>
</evidence>
<dbReference type="Proteomes" id="UP000279306">
    <property type="component" value="Chromosome"/>
</dbReference>